<feature type="compositionally biased region" description="Basic and acidic residues" evidence="1">
    <location>
        <begin position="46"/>
        <end position="56"/>
    </location>
</feature>
<keyword evidence="3" id="KW-1185">Reference proteome</keyword>
<dbReference type="EMBL" id="CM017325">
    <property type="protein sequence ID" value="KAE8057278.1"/>
    <property type="molecule type" value="Genomic_DNA"/>
</dbReference>
<evidence type="ECO:0000313" key="2">
    <source>
        <dbReference type="EMBL" id="KAE8057278.1"/>
    </source>
</evidence>
<dbReference type="OrthoDB" id="778084at2759"/>
<dbReference type="AlphaFoldDB" id="A0A5N6RBW0"/>
<evidence type="ECO:0000313" key="3">
    <source>
        <dbReference type="Proteomes" id="UP000327013"/>
    </source>
</evidence>
<dbReference type="PANTHER" id="PTHR34660:SF7">
    <property type="entry name" value="DNA LIGASE-LIKE PROTEIN"/>
    <property type="match status" value="1"/>
</dbReference>
<name>A0A5N6RBW0_9ROSI</name>
<protein>
    <submittedName>
        <fullName evidence="2">Uncharacterized protein</fullName>
    </submittedName>
</protein>
<reference evidence="2 3" key="1">
    <citation type="submission" date="2019-06" db="EMBL/GenBank/DDBJ databases">
        <title>A chromosomal-level reference genome of Carpinus fangiana (Coryloideae, Betulaceae).</title>
        <authorList>
            <person name="Yang X."/>
            <person name="Wang Z."/>
            <person name="Zhang L."/>
            <person name="Hao G."/>
            <person name="Liu J."/>
            <person name="Yang Y."/>
        </authorList>
    </citation>
    <scope>NUCLEOTIDE SEQUENCE [LARGE SCALE GENOMIC DNA]</scope>
    <source>
        <strain evidence="2">Cfa_2016G</strain>
        <tissue evidence="2">Leaf</tissue>
    </source>
</reference>
<feature type="compositionally biased region" description="Polar residues" evidence="1">
    <location>
        <begin position="106"/>
        <end position="118"/>
    </location>
</feature>
<feature type="compositionally biased region" description="Basic and acidic residues" evidence="1">
    <location>
        <begin position="30"/>
        <end position="39"/>
    </location>
</feature>
<evidence type="ECO:0000256" key="1">
    <source>
        <dbReference type="SAM" id="MobiDB-lite"/>
    </source>
</evidence>
<gene>
    <name evidence="2" type="ORF">FH972_013982</name>
</gene>
<proteinExistence type="predicted"/>
<accession>A0A5N6RBW0</accession>
<organism evidence="2 3">
    <name type="scientific">Carpinus fangiana</name>
    <dbReference type="NCBI Taxonomy" id="176857"/>
    <lineage>
        <taxon>Eukaryota</taxon>
        <taxon>Viridiplantae</taxon>
        <taxon>Streptophyta</taxon>
        <taxon>Embryophyta</taxon>
        <taxon>Tracheophyta</taxon>
        <taxon>Spermatophyta</taxon>
        <taxon>Magnoliopsida</taxon>
        <taxon>eudicotyledons</taxon>
        <taxon>Gunneridae</taxon>
        <taxon>Pentapetalae</taxon>
        <taxon>rosids</taxon>
        <taxon>fabids</taxon>
        <taxon>Fagales</taxon>
        <taxon>Betulaceae</taxon>
        <taxon>Carpinus</taxon>
    </lineage>
</organism>
<feature type="region of interest" description="Disordered" evidence="1">
    <location>
        <begin position="30"/>
        <end position="56"/>
    </location>
</feature>
<dbReference type="PANTHER" id="PTHR34660">
    <property type="entry name" value="MYB-LIKE PROTEIN X"/>
    <property type="match status" value="1"/>
</dbReference>
<sequence>MMSRYHANPPSGLVRNTGVLIDSLKLQREREKVKKEIKKEKRKAQKGKEKTTDTGDGKIVKLNYDKYDLPAQSRAESCGGYFQKSIEDEAELCKSGLTEEHKQPIRSPNVSSDSSWTSNKRKRDTSQTCSISMHGTVIRIRLPLKKQKDTSEQLCSTSGREDVLAPQKNESAKVPNQEQCCSTNAKANIFAKELSCPVPGRTEMNSYKSKIQRKESPFKALIENWVPPSLQHERNDHDEEWLFRPKQKDRHGSQRFKAANNVSCSGSRTLWPHAHYLPEADIYALPFTVPF</sequence>
<feature type="region of interest" description="Disordered" evidence="1">
    <location>
        <begin position="98"/>
        <end position="130"/>
    </location>
</feature>
<dbReference type="Proteomes" id="UP000327013">
    <property type="component" value="Chromosome 5"/>
</dbReference>